<dbReference type="AlphaFoldDB" id="A0A9Q0RZJ7"/>
<proteinExistence type="predicted"/>
<accession>A0A9Q0RZJ7</accession>
<evidence type="ECO:0000313" key="3">
    <source>
        <dbReference type="Proteomes" id="UP001151699"/>
    </source>
</evidence>
<name>A0A9Q0RZJ7_9DIPT</name>
<dbReference type="InterPro" id="IPR008974">
    <property type="entry name" value="TRAF-like"/>
</dbReference>
<gene>
    <name evidence="2" type="ORF">Bhyg_11394</name>
</gene>
<organism evidence="2 3">
    <name type="scientific">Pseudolycoriella hygida</name>
    <dbReference type="NCBI Taxonomy" id="35572"/>
    <lineage>
        <taxon>Eukaryota</taxon>
        <taxon>Metazoa</taxon>
        <taxon>Ecdysozoa</taxon>
        <taxon>Arthropoda</taxon>
        <taxon>Hexapoda</taxon>
        <taxon>Insecta</taxon>
        <taxon>Pterygota</taxon>
        <taxon>Neoptera</taxon>
        <taxon>Endopterygota</taxon>
        <taxon>Diptera</taxon>
        <taxon>Nematocera</taxon>
        <taxon>Sciaroidea</taxon>
        <taxon>Sciaridae</taxon>
        <taxon>Pseudolycoriella</taxon>
    </lineage>
</organism>
<sequence length="302" mass="34418">MLCGKKKNIYVSGINPIENGHLVSCKIPNYMEIRKYISVGELIETKEPFDLNFNGRMSKWSIIFFPNGQYDCDGVASNNWCVYIKLISCDQPDEAMRMNISITLSSLRSSKKTDDENISVFFANENRRRWAGPFQVNCIEENFLDNILIIKCAFQIISNRKKRTLSHVGSSLFFNSLKKRRGVKPSEEKQKSIDFSSEDVGMTMTRDPFETKSPLRCYCNKSRRQLPITTEVNCEKKEKCSKFRYQKPSSQLNRYQGETHGSPETGSKPISSGCLSVSDIDNNNRDADEGLAGSGFQPMELE</sequence>
<feature type="compositionally biased region" description="Polar residues" evidence="1">
    <location>
        <begin position="262"/>
        <end position="281"/>
    </location>
</feature>
<comment type="caution">
    <text evidence="2">The sequence shown here is derived from an EMBL/GenBank/DDBJ whole genome shotgun (WGS) entry which is preliminary data.</text>
</comment>
<evidence type="ECO:0000313" key="2">
    <source>
        <dbReference type="EMBL" id="KAJ6638657.1"/>
    </source>
</evidence>
<dbReference type="EMBL" id="WJQU01000003">
    <property type="protein sequence ID" value="KAJ6638657.1"/>
    <property type="molecule type" value="Genomic_DNA"/>
</dbReference>
<dbReference type="Proteomes" id="UP001151699">
    <property type="component" value="Chromosome X"/>
</dbReference>
<protein>
    <recommendedName>
        <fullName evidence="4">MATH domain-containing protein</fullName>
    </recommendedName>
</protein>
<dbReference type="OrthoDB" id="10303021at2759"/>
<keyword evidence="3" id="KW-1185">Reference proteome</keyword>
<evidence type="ECO:0008006" key="4">
    <source>
        <dbReference type="Google" id="ProtNLM"/>
    </source>
</evidence>
<feature type="region of interest" description="Disordered" evidence="1">
    <location>
        <begin position="251"/>
        <end position="302"/>
    </location>
</feature>
<evidence type="ECO:0000256" key="1">
    <source>
        <dbReference type="SAM" id="MobiDB-lite"/>
    </source>
</evidence>
<dbReference type="SUPFAM" id="SSF49599">
    <property type="entry name" value="TRAF domain-like"/>
    <property type="match status" value="1"/>
</dbReference>
<dbReference type="Gene3D" id="2.60.210.10">
    <property type="entry name" value="Apoptosis, Tumor Necrosis Factor Receptor Associated Protein 2, Chain A"/>
    <property type="match status" value="1"/>
</dbReference>
<reference evidence="2" key="1">
    <citation type="submission" date="2022-07" db="EMBL/GenBank/DDBJ databases">
        <authorList>
            <person name="Trinca V."/>
            <person name="Uliana J.V.C."/>
            <person name="Torres T.T."/>
            <person name="Ward R.J."/>
            <person name="Monesi N."/>
        </authorList>
    </citation>
    <scope>NUCLEOTIDE SEQUENCE</scope>
    <source>
        <strain evidence="2">HSMRA1968</strain>
        <tissue evidence="2">Whole embryos</tissue>
    </source>
</reference>